<keyword evidence="1" id="KW-0472">Membrane</keyword>
<sequence length="108" mass="11102">MVSLWDMLCMMIVASSLGGATSSAQLAGGGVVRYGIGALLGVGLGLLSMAAMRKAGHLVFQSLPPGDASTKTPARLTLIYVAAAVWLMGPSPVLSLWLTGYVLRTVLP</sequence>
<dbReference type="AlphaFoldDB" id="A0A0H4X6U3"/>
<reference evidence="2 3" key="1">
    <citation type="journal article" date="2016" name="PLoS ONE">
        <title>Complete Genome Sequence and Comparative Genomics of a Novel Myxobacterium Myxococcus hansupus.</title>
        <authorList>
            <person name="Sharma G."/>
            <person name="Narwani T."/>
            <person name="Subramanian S."/>
        </authorList>
    </citation>
    <scope>NUCLEOTIDE SEQUENCE [LARGE SCALE GENOMIC DNA]</scope>
    <source>
        <strain evidence="3">mixupus</strain>
    </source>
</reference>
<accession>A0A0H4X6U3</accession>
<keyword evidence="3" id="KW-1185">Reference proteome</keyword>
<protein>
    <submittedName>
        <fullName evidence="2">Uncharacterized protein</fullName>
    </submittedName>
</protein>
<organism evidence="2 3">
    <name type="scientific">Pseudomyxococcus hansupus</name>
    <dbReference type="NCBI Taxonomy" id="1297742"/>
    <lineage>
        <taxon>Bacteria</taxon>
        <taxon>Pseudomonadati</taxon>
        <taxon>Myxococcota</taxon>
        <taxon>Myxococcia</taxon>
        <taxon>Myxococcales</taxon>
        <taxon>Cystobacterineae</taxon>
        <taxon>Myxococcaceae</taxon>
        <taxon>Pseudomyxococcus</taxon>
    </lineage>
</organism>
<feature type="transmembrane region" description="Helical" evidence="1">
    <location>
        <begin position="78"/>
        <end position="103"/>
    </location>
</feature>
<keyword evidence="1" id="KW-0812">Transmembrane</keyword>
<keyword evidence="1" id="KW-1133">Transmembrane helix</keyword>
<gene>
    <name evidence="2" type="ORF">A176_006227</name>
</gene>
<dbReference type="RefSeq" id="WP_002638731.1">
    <property type="nucleotide sequence ID" value="NZ_CP012109.1"/>
</dbReference>
<feature type="transmembrane region" description="Helical" evidence="1">
    <location>
        <begin position="34"/>
        <end position="52"/>
    </location>
</feature>
<evidence type="ECO:0000313" key="3">
    <source>
        <dbReference type="Proteomes" id="UP000009026"/>
    </source>
</evidence>
<proteinExistence type="predicted"/>
<evidence type="ECO:0000256" key="1">
    <source>
        <dbReference type="SAM" id="Phobius"/>
    </source>
</evidence>
<name>A0A0H4X6U3_9BACT</name>
<dbReference type="PATRIC" id="fig|1297742.4.peg.6319"/>
<dbReference type="KEGG" id="mym:A176_006227"/>
<evidence type="ECO:0000313" key="2">
    <source>
        <dbReference type="EMBL" id="AKQ69315.1"/>
    </source>
</evidence>
<dbReference type="Proteomes" id="UP000009026">
    <property type="component" value="Chromosome"/>
</dbReference>
<dbReference type="EMBL" id="CP012109">
    <property type="protein sequence ID" value="AKQ69315.1"/>
    <property type="molecule type" value="Genomic_DNA"/>
</dbReference>